<name>A0A1T1DPN6_9LEPT</name>
<dbReference type="EMBL" id="MVIT01000062">
    <property type="protein sequence ID" value="OOV42829.1"/>
    <property type="molecule type" value="Genomic_DNA"/>
</dbReference>
<proteinExistence type="predicted"/>
<evidence type="ECO:0000313" key="2">
    <source>
        <dbReference type="Proteomes" id="UP000191008"/>
    </source>
</evidence>
<comment type="caution">
    <text evidence="1">The sequence shown here is derived from an EMBL/GenBank/DDBJ whole genome shotgun (WGS) entry which is preliminary data.</text>
</comment>
<sequence>MLISTTEFFNNSIYFLRFELEFPRLFFMEKSGFYKINLYAERTLIIKEYKILRLMQKLNVTITFLSTEKLNLLKQSLFR</sequence>
<gene>
    <name evidence="1" type="ORF">B1J93_08985</name>
</gene>
<protein>
    <submittedName>
        <fullName evidence="1">Uncharacterized protein</fullName>
    </submittedName>
</protein>
<accession>A0A1T1DPN6</accession>
<evidence type="ECO:0000313" key="1">
    <source>
        <dbReference type="EMBL" id="OOV42829.1"/>
    </source>
</evidence>
<organism evidence="1 2">
    <name type="scientific">Leptospira kirschneri serovar Pomona</name>
    <dbReference type="NCBI Taxonomy" id="561005"/>
    <lineage>
        <taxon>Bacteria</taxon>
        <taxon>Pseudomonadati</taxon>
        <taxon>Spirochaetota</taxon>
        <taxon>Spirochaetia</taxon>
        <taxon>Leptospirales</taxon>
        <taxon>Leptospiraceae</taxon>
        <taxon>Leptospira</taxon>
    </lineage>
</organism>
<reference evidence="1 2" key="1">
    <citation type="submission" date="2017-02" db="EMBL/GenBank/DDBJ databases">
        <title>Comparative genomic analysis of Brazilian Leptospira kirschneri strains of different serogroups.</title>
        <authorList>
            <person name="Moreno L.Z."/>
            <person name="Miraglia F."/>
            <person name="Kremer F.S."/>
            <person name="Eslabao M.R."/>
            <person name="Lilenbaum W."/>
            <person name="Dellagostin O.A."/>
            <person name="Moreno A.M."/>
        </authorList>
    </citation>
    <scope>NUCLEOTIDE SEQUENCE [LARGE SCALE GENOMIC DNA]</scope>
    <source>
        <strain evidence="1 2">M110/06</strain>
    </source>
</reference>
<dbReference type="AlphaFoldDB" id="A0A1T1DPN6"/>
<dbReference type="Proteomes" id="UP000191008">
    <property type="component" value="Unassembled WGS sequence"/>
</dbReference>